<organism evidence="1 2">
    <name type="scientific">Persea americana</name>
    <name type="common">Avocado</name>
    <dbReference type="NCBI Taxonomy" id="3435"/>
    <lineage>
        <taxon>Eukaryota</taxon>
        <taxon>Viridiplantae</taxon>
        <taxon>Streptophyta</taxon>
        <taxon>Embryophyta</taxon>
        <taxon>Tracheophyta</taxon>
        <taxon>Spermatophyta</taxon>
        <taxon>Magnoliopsida</taxon>
        <taxon>Magnoliidae</taxon>
        <taxon>Laurales</taxon>
        <taxon>Lauraceae</taxon>
        <taxon>Persea</taxon>
    </lineage>
</organism>
<evidence type="ECO:0000313" key="1">
    <source>
        <dbReference type="EMBL" id="KAJ8627127.1"/>
    </source>
</evidence>
<evidence type="ECO:0000313" key="2">
    <source>
        <dbReference type="Proteomes" id="UP001234297"/>
    </source>
</evidence>
<reference evidence="1 2" key="1">
    <citation type="journal article" date="2022" name="Hortic Res">
        <title>A haplotype resolved chromosomal level avocado genome allows analysis of novel avocado genes.</title>
        <authorList>
            <person name="Nath O."/>
            <person name="Fletcher S.J."/>
            <person name="Hayward A."/>
            <person name="Shaw L.M."/>
            <person name="Masouleh A.K."/>
            <person name="Furtado A."/>
            <person name="Henry R.J."/>
            <person name="Mitter N."/>
        </authorList>
    </citation>
    <scope>NUCLEOTIDE SEQUENCE [LARGE SCALE GENOMIC DNA]</scope>
    <source>
        <strain evidence="2">cv. Hass</strain>
    </source>
</reference>
<name>A0ACC2L181_PERAE</name>
<dbReference type="EMBL" id="CM056814">
    <property type="protein sequence ID" value="KAJ8627127.1"/>
    <property type="molecule type" value="Genomic_DNA"/>
</dbReference>
<proteinExistence type="predicted"/>
<gene>
    <name evidence="1" type="ORF">MRB53_020434</name>
</gene>
<dbReference type="Proteomes" id="UP001234297">
    <property type="component" value="Chromosome 6"/>
</dbReference>
<protein>
    <submittedName>
        <fullName evidence="1">Uncharacterized protein</fullName>
    </submittedName>
</protein>
<sequence>MMDNTIIAQMEEQLYSLQLSQIELKETSKRHGKMLTEILQCLENLQSVETSTGKASQANHVVVEPGLRHYSSQDDDLIGFRGSGQSVSSEDDFIRIAHPHLCNYGNVGLGDPHPCNSGNGVLSVRENHHVESISMKVLVFLNENVVDYDVACSPNSSSCKYSYERAFKEDGGISKKLGLNEEVLPSMKSNTISRFVKLSKDVFQGPLTNWKKNGAVGSTQGAFMLCQIFQKSGSILKNVVIHMAHQLFDEMPWRMLFARTALISGYVYFYVSVVGANTHIGEVSDDEMIYVDATTHNQPPIEDEFFIEMDELSNSDDVGASGFEMLDEFLVYFDATNDNLYHGPLDSSSNLSKRVDFNSYPLVLRSGTVSARTLQAM</sequence>
<accession>A0ACC2L181</accession>
<keyword evidence="2" id="KW-1185">Reference proteome</keyword>
<comment type="caution">
    <text evidence="1">The sequence shown here is derived from an EMBL/GenBank/DDBJ whole genome shotgun (WGS) entry which is preliminary data.</text>
</comment>